<reference evidence="5 6" key="1">
    <citation type="submission" date="2024-01" db="EMBL/GenBank/DDBJ databases">
        <title>Genome assemblies of Stephania.</title>
        <authorList>
            <person name="Yang L."/>
        </authorList>
    </citation>
    <scope>NUCLEOTIDE SEQUENCE [LARGE SCALE GENOMIC DNA]</scope>
    <source>
        <strain evidence="5">QJT</strain>
        <tissue evidence="5">Leaf</tissue>
    </source>
</reference>
<proteinExistence type="inferred from homology"/>
<accession>A0AAP0J8J4</accession>
<evidence type="ECO:0000313" key="6">
    <source>
        <dbReference type="Proteomes" id="UP001417504"/>
    </source>
</evidence>
<keyword evidence="6" id="KW-1185">Reference proteome</keyword>
<dbReference type="InterPro" id="IPR044859">
    <property type="entry name" value="Allene_oxi_cyc_Dirigent"/>
</dbReference>
<comment type="subunit">
    <text evidence="2 4">Homodimer.</text>
</comment>
<evidence type="ECO:0000256" key="2">
    <source>
        <dbReference type="ARBA" id="ARBA00011738"/>
    </source>
</evidence>
<comment type="subcellular location">
    <subcellularLocation>
        <location evidence="4">Secreted</location>
        <location evidence="4">Extracellular space</location>
        <location evidence="4">Apoplast</location>
    </subcellularLocation>
</comment>
<keyword evidence="3 4" id="KW-0964">Secreted</keyword>
<dbReference type="PANTHER" id="PTHR21495">
    <property type="entry name" value="NUCLEOPORIN-RELATED"/>
    <property type="match status" value="1"/>
</dbReference>
<comment type="caution">
    <text evidence="5">The sequence shown here is derived from an EMBL/GenBank/DDBJ whole genome shotgun (WGS) entry which is preliminary data.</text>
</comment>
<evidence type="ECO:0000313" key="5">
    <source>
        <dbReference type="EMBL" id="KAK9129494.1"/>
    </source>
</evidence>
<gene>
    <name evidence="5" type="ORF">Sjap_009981</name>
</gene>
<dbReference type="GO" id="GO:0048046">
    <property type="term" value="C:apoplast"/>
    <property type="evidence" value="ECO:0007669"/>
    <property type="project" value="UniProtKB-SubCell"/>
</dbReference>
<protein>
    <recommendedName>
        <fullName evidence="4">Dirigent protein</fullName>
    </recommendedName>
</protein>
<sequence>MVDDPLREGPEPTSKRVGRAQGLYGFAGQQETGLIVALSFWFTDGVYNGSSLSVVGLNHPMRSVRELSVVGGTGVFGFARGIAVLKTYAFNATSFNAIVEYNVTVVHY</sequence>
<evidence type="ECO:0000256" key="3">
    <source>
        <dbReference type="ARBA" id="ARBA00022525"/>
    </source>
</evidence>
<evidence type="ECO:0000256" key="1">
    <source>
        <dbReference type="ARBA" id="ARBA00010746"/>
    </source>
</evidence>
<dbReference type="AlphaFoldDB" id="A0AAP0J8J4"/>
<organism evidence="5 6">
    <name type="scientific">Stephania japonica</name>
    <dbReference type="NCBI Taxonomy" id="461633"/>
    <lineage>
        <taxon>Eukaryota</taxon>
        <taxon>Viridiplantae</taxon>
        <taxon>Streptophyta</taxon>
        <taxon>Embryophyta</taxon>
        <taxon>Tracheophyta</taxon>
        <taxon>Spermatophyta</taxon>
        <taxon>Magnoliopsida</taxon>
        <taxon>Ranunculales</taxon>
        <taxon>Menispermaceae</taxon>
        <taxon>Menispermoideae</taxon>
        <taxon>Cissampelideae</taxon>
        <taxon>Stephania</taxon>
    </lineage>
</organism>
<dbReference type="Proteomes" id="UP001417504">
    <property type="component" value="Unassembled WGS sequence"/>
</dbReference>
<keyword evidence="4" id="KW-0052">Apoplast</keyword>
<comment type="function">
    <text evidence="4">Dirigent proteins impart stereoselectivity on the phenoxy radical-coupling reaction, yielding optically active lignans from two molecules of coniferyl alcohol in the biosynthesis of lignans, flavonolignans, and alkaloids and thus plays a central role in plant secondary metabolism.</text>
</comment>
<comment type="similarity">
    <text evidence="1 4">Belongs to the plant dirigent protein family.</text>
</comment>
<dbReference type="Pfam" id="PF03018">
    <property type="entry name" value="Dirigent"/>
    <property type="match status" value="1"/>
</dbReference>
<name>A0AAP0J8J4_9MAGN</name>
<evidence type="ECO:0000256" key="4">
    <source>
        <dbReference type="RuleBase" id="RU363099"/>
    </source>
</evidence>
<dbReference type="InterPro" id="IPR004265">
    <property type="entry name" value="Dirigent"/>
</dbReference>
<dbReference type="GO" id="GO:0009699">
    <property type="term" value="P:phenylpropanoid biosynthetic process"/>
    <property type="evidence" value="ECO:0007669"/>
    <property type="project" value="UniProtKB-ARBA"/>
</dbReference>
<dbReference type="Gene3D" id="2.40.480.10">
    <property type="entry name" value="Allene oxide cyclase-like"/>
    <property type="match status" value="1"/>
</dbReference>
<dbReference type="EMBL" id="JBBNAE010000004">
    <property type="protein sequence ID" value="KAK9129494.1"/>
    <property type="molecule type" value="Genomic_DNA"/>
</dbReference>